<dbReference type="Gene3D" id="3.40.33.10">
    <property type="entry name" value="CAP"/>
    <property type="match status" value="1"/>
</dbReference>
<organism evidence="3 4">
    <name type="scientific">Paracoccus alkanivorans</name>
    <dbReference type="NCBI Taxonomy" id="2116655"/>
    <lineage>
        <taxon>Bacteria</taxon>
        <taxon>Pseudomonadati</taxon>
        <taxon>Pseudomonadota</taxon>
        <taxon>Alphaproteobacteria</taxon>
        <taxon>Rhodobacterales</taxon>
        <taxon>Paracoccaceae</taxon>
        <taxon>Paracoccus</taxon>
    </lineage>
</organism>
<dbReference type="CDD" id="cd05379">
    <property type="entry name" value="CAP_bacterial"/>
    <property type="match status" value="1"/>
</dbReference>
<evidence type="ECO:0000313" key="4">
    <source>
        <dbReference type="Proteomes" id="UP000273516"/>
    </source>
</evidence>
<dbReference type="InterPro" id="IPR035940">
    <property type="entry name" value="CAP_sf"/>
</dbReference>
<sequence>MSPAGEARCISTTTAQQEFGVRATNDARSRAGLPPVRANATLARAAAEQACDMARQGRMTHAGSSASRPGQRVKALGYRPRITAENIAAGPYNLEQVLSVWSSSSGHLRNISIPQIRDFGIGQAIGPDGRTRYWAAVYGAPR</sequence>
<dbReference type="PANTHER" id="PTHR31157">
    <property type="entry name" value="SCP DOMAIN-CONTAINING PROTEIN"/>
    <property type="match status" value="1"/>
</dbReference>
<dbReference type="SUPFAM" id="SSF55797">
    <property type="entry name" value="PR-1-like"/>
    <property type="match status" value="1"/>
</dbReference>
<name>A0A3M0MRL0_9RHOB</name>
<dbReference type="EMBL" id="QOKZ01000006">
    <property type="protein sequence ID" value="RMC33947.1"/>
    <property type="molecule type" value="Genomic_DNA"/>
</dbReference>
<dbReference type="Pfam" id="PF00188">
    <property type="entry name" value="CAP"/>
    <property type="match status" value="1"/>
</dbReference>
<keyword evidence="4" id="KW-1185">Reference proteome</keyword>
<evidence type="ECO:0000259" key="2">
    <source>
        <dbReference type="Pfam" id="PF00188"/>
    </source>
</evidence>
<feature type="region of interest" description="Disordered" evidence="1">
    <location>
        <begin position="53"/>
        <end position="73"/>
    </location>
</feature>
<dbReference type="Proteomes" id="UP000273516">
    <property type="component" value="Unassembled WGS sequence"/>
</dbReference>
<dbReference type="AlphaFoldDB" id="A0A3M0MRL0"/>
<evidence type="ECO:0000313" key="3">
    <source>
        <dbReference type="EMBL" id="RMC33947.1"/>
    </source>
</evidence>
<dbReference type="InterPro" id="IPR014044">
    <property type="entry name" value="CAP_dom"/>
</dbReference>
<feature type="domain" description="SCP" evidence="2">
    <location>
        <begin position="21"/>
        <end position="138"/>
    </location>
</feature>
<dbReference type="OrthoDB" id="9811255at2"/>
<gene>
    <name evidence="3" type="ORF">C9E81_16530</name>
</gene>
<dbReference type="PANTHER" id="PTHR31157:SF1">
    <property type="entry name" value="SCP DOMAIN-CONTAINING PROTEIN"/>
    <property type="match status" value="1"/>
</dbReference>
<protein>
    <submittedName>
        <fullName evidence="3">CAP domain-containing protein</fullName>
    </submittedName>
</protein>
<evidence type="ECO:0000256" key="1">
    <source>
        <dbReference type="SAM" id="MobiDB-lite"/>
    </source>
</evidence>
<accession>A0A3M0MRL0</accession>
<comment type="caution">
    <text evidence="3">The sequence shown here is derived from an EMBL/GenBank/DDBJ whole genome shotgun (WGS) entry which is preliminary data.</text>
</comment>
<reference evidence="3 4" key="1">
    <citation type="submission" date="2018-07" db="EMBL/GenBank/DDBJ databases">
        <authorList>
            <person name="Zhang Y."/>
            <person name="Wang L."/>
            <person name="Ma S."/>
        </authorList>
    </citation>
    <scope>NUCLEOTIDE SEQUENCE [LARGE SCALE GENOMIC DNA]</scope>
    <source>
        <strain evidence="3 4">4-2</strain>
    </source>
</reference>
<proteinExistence type="predicted"/>